<comment type="function">
    <text evidence="2">Functions as an E3 ubiquitin ligase.</text>
</comment>
<dbReference type="SUPFAM" id="SSF48371">
    <property type="entry name" value="ARM repeat"/>
    <property type="match status" value="2"/>
</dbReference>
<dbReference type="FunFam" id="3.30.200.20:FF:000039">
    <property type="entry name" value="receptor-like protein kinase FERONIA"/>
    <property type="match status" value="1"/>
</dbReference>
<gene>
    <name evidence="15" type="ORF">OSB04_030447</name>
</gene>
<comment type="catalytic activity">
    <reaction evidence="1">
        <text>S-ubiquitinyl-[E2 ubiquitin-conjugating enzyme]-L-cysteine + [acceptor protein]-L-lysine = [E2 ubiquitin-conjugating enzyme]-L-cysteine + N(6)-ubiquitinyl-[acceptor protein]-L-lysine.</text>
        <dbReference type="EC" id="2.3.2.27"/>
    </reaction>
</comment>
<keyword evidence="16" id="KW-1185">Reference proteome</keyword>
<reference evidence="15" key="1">
    <citation type="submission" date="2023-03" db="EMBL/GenBank/DDBJ databases">
        <title>Chromosome-scale reference genome and RAD-based genetic map of yellow starthistle (Centaurea solstitialis) reveal putative structural variation and QTLs associated with invader traits.</title>
        <authorList>
            <person name="Reatini B."/>
            <person name="Cang F.A."/>
            <person name="Jiang Q."/>
            <person name="Mckibben M.T.W."/>
            <person name="Barker M.S."/>
            <person name="Rieseberg L.H."/>
            <person name="Dlugosch K.M."/>
        </authorList>
    </citation>
    <scope>NUCLEOTIDE SEQUENCE</scope>
    <source>
        <strain evidence="15">CAN-66</strain>
        <tissue evidence="15">Leaf</tissue>
    </source>
</reference>
<feature type="domain" description="Protein kinase" evidence="14">
    <location>
        <begin position="25"/>
        <end position="302"/>
    </location>
</feature>
<dbReference type="PROSITE" id="PS50176">
    <property type="entry name" value="ARM_REPEAT"/>
    <property type="match status" value="2"/>
</dbReference>
<evidence type="ECO:0000256" key="9">
    <source>
        <dbReference type="ARBA" id="ARBA00022777"/>
    </source>
</evidence>
<keyword evidence="9" id="KW-0418">Kinase</keyword>
<feature type="binding site" evidence="13">
    <location>
        <position position="57"/>
    </location>
    <ligand>
        <name>ATP</name>
        <dbReference type="ChEBI" id="CHEBI:30616"/>
    </ligand>
</feature>
<dbReference type="InterPro" id="IPR000719">
    <property type="entry name" value="Prot_kinase_dom"/>
</dbReference>
<dbReference type="SMART" id="SM00185">
    <property type="entry name" value="ARM"/>
    <property type="match status" value="12"/>
</dbReference>
<dbReference type="InterPro" id="IPR000225">
    <property type="entry name" value="Armadillo"/>
</dbReference>
<evidence type="ECO:0000259" key="14">
    <source>
        <dbReference type="PROSITE" id="PS50011"/>
    </source>
</evidence>
<evidence type="ECO:0000256" key="1">
    <source>
        <dbReference type="ARBA" id="ARBA00000900"/>
    </source>
</evidence>
<dbReference type="Gene3D" id="1.25.10.10">
    <property type="entry name" value="Leucine-rich Repeat Variant"/>
    <property type="match status" value="3"/>
</dbReference>
<name>A0AA38S8T3_9ASTR</name>
<keyword evidence="6" id="KW-0808">Transferase</keyword>
<evidence type="ECO:0000256" key="10">
    <source>
        <dbReference type="ARBA" id="ARBA00022786"/>
    </source>
</evidence>
<dbReference type="AlphaFoldDB" id="A0AA38S8T3"/>
<dbReference type="InterPro" id="IPR017441">
    <property type="entry name" value="Protein_kinase_ATP_BS"/>
</dbReference>
<protein>
    <recommendedName>
        <fullName evidence="4">RING-type E3 ubiquitin transferase</fullName>
        <ecNumber evidence="4">2.3.2.27</ecNumber>
    </recommendedName>
</protein>
<dbReference type="InterPro" id="IPR001245">
    <property type="entry name" value="Ser-Thr/Tyr_kinase_cat_dom"/>
</dbReference>
<evidence type="ECO:0000256" key="8">
    <source>
        <dbReference type="ARBA" id="ARBA00022741"/>
    </source>
</evidence>
<dbReference type="Pfam" id="PF07714">
    <property type="entry name" value="PK_Tyr_Ser-Thr"/>
    <property type="match status" value="1"/>
</dbReference>
<dbReference type="PANTHER" id="PTHR23315">
    <property type="entry name" value="U BOX DOMAIN-CONTAINING"/>
    <property type="match status" value="1"/>
</dbReference>
<evidence type="ECO:0000256" key="11">
    <source>
        <dbReference type="ARBA" id="ARBA00022840"/>
    </source>
</evidence>
<dbReference type="FunFam" id="1.25.10.10:FF:000082">
    <property type="entry name" value="RING-type E3 ubiquitin transferase"/>
    <property type="match status" value="2"/>
</dbReference>
<dbReference type="PROSITE" id="PS00107">
    <property type="entry name" value="PROTEIN_KINASE_ATP"/>
    <property type="match status" value="1"/>
</dbReference>
<keyword evidence="8 13" id="KW-0547">Nucleotide-binding</keyword>
<dbReference type="InterPro" id="IPR011989">
    <property type="entry name" value="ARM-like"/>
</dbReference>
<dbReference type="SMART" id="SM00220">
    <property type="entry name" value="S_TKc"/>
    <property type="match status" value="1"/>
</dbReference>
<dbReference type="PANTHER" id="PTHR23315:SF275">
    <property type="entry name" value="U-BOX DOMAIN-CONTAINING PROTEIN 13"/>
    <property type="match status" value="1"/>
</dbReference>
<dbReference type="InterPro" id="IPR016024">
    <property type="entry name" value="ARM-type_fold"/>
</dbReference>
<dbReference type="Gene3D" id="1.10.510.10">
    <property type="entry name" value="Transferase(Phosphotransferase) domain 1"/>
    <property type="match status" value="1"/>
</dbReference>
<comment type="caution">
    <text evidence="15">The sequence shown here is derived from an EMBL/GenBank/DDBJ whole genome shotgun (WGS) entry which is preliminary data.</text>
</comment>
<evidence type="ECO:0000256" key="4">
    <source>
        <dbReference type="ARBA" id="ARBA00012483"/>
    </source>
</evidence>
<keyword evidence="7" id="KW-0677">Repeat</keyword>
<dbReference type="InterPro" id="IPR058678">
    <property type="entry name" value="ARM_PUB"/>
</dbReference>
<dbReference type="Gene3D" id="3.30.200.20">
    <property type="entry name" value="Phosphorylase Kinase, domain 1"/>
    <property type="match status" value="1"/>
</dbReference>
<dbReference type="Pfam" id="PF25598">
    <property type="entry name" value="ARM_PUB"/>
    <property type="match status" value="2"/>
</dbReference>
<feature type="repeat" description="ARM" evidence="12">
    <location>
        <begin position="406"/>
        <end position="448"/>
    </location>
</feature>
<evidence type="ECO:0000256" key="2">
    <source>
        <dbReference type="ARBA" id="ARBA00003861"/>
    </source>
</evidence>
<evidence type="ECO:0000313" key="15">
    <source>
        <dbReference type="EMBL" id="KAJ9537714.1"/>
    </source>
</evidence>
<dbReference type="GO" id="GO:0061630">
    <property type="term" value="F:ubiquitin protein ligase activity"/>
    <property type="evidence" value="ECO:0007669"/>
    <property type="project" value="UniProtKB-EC"/>
</dbReference>
<evidence type="ECO:0000256" key="5">
    <source>
        <dbReference type="ARBA" id="ARBA00022527"/>
    </source>
</evidence>
<proteinExistence type="predicted"/>
<dbReference type="GO" id="GO:0005524">
    <property type="term" value="F:ATP binding"/>
    <property type="evidence" value="ECO:0007669"/>
    <property type="project" value="UniProtKB-UniRule"/>
</dbReference>
<feature type="repeat" description="ARM" evidence="12">
    <location>
        <begin position="761"/>
        <end position="803"/>
    </location>
</feature>
<dbReference type="EC" id="2.3.2.27" evidence="4"/>
<dbReference type="Proteomes" id="UP001172457">
    <property type="component" value="Chromosome 8"/>
</dbReference>
<keyword evidence="5" id="KW-0723">Serine/threonine-protein kinase</keyword>
<dbReference type="EMBL" id="JARYMX010000008">
    <property type="protein sequence ID" value="KAJ9537714.1"/>
    <property type="molecule type" value="Genomic_DNA"/>
</dbReference>
<comment type="pathway">
    <text evidence="3">Protein modification; protein ubiquitination.</text>
</comment>
<dbReference type="GO" id="GO:0016567">
    <property type="term" value="P:protein ubiquitination"/>
    <property type="evidence" value="ECO:0007669"/>
    <property type="project" value="UniProtKB-ARBA"/>
</dbReference>
<dbReference type="SUPFAM" id="SSF56112">
    <property type="entry name" value="Protein kinase-like (PK-like)"/>
    <property type="match status" value="1"/>
</dbReference>
<dbReference type="InterPro" id="IPR008271">
    <property type="entry name" value="Ser/Thr_kinase_AS"/>
</dbReference>
<dbReference type="InterPro" id="IPR011009">
    <property type="entry name" value="Kinase-like_dom_sf"/>
</dbReference>
<dbReference type="PROSITE" id="PS00108">
    <property type="entry name" value="PROTEIN_KINASE_ST"/>
    <property type="match status" value="1"/>
</dbReference>
<sequence length="996" mass="108475">MLHVTKQFQHLKIQLEAILSATNNFSNENCIGNGGFGKVYKGELIDSEGRQTVVAIKRLNRAYGQGDPEFWKEIIMLSRYKHENIVSLLGFCDESGEKILVYEYASKKSLDLYLKSDDLTWIQRLKICIGAARGLAYLHNPGGTQQRVLHRDIKSSNILLDENWNARISDFGLSKFGPANQQITFLVSNAVGTIGYCDPVYVETGVLTKASDVYSFGVVLFEVLCGRLCIGNNNDKHRPMTELARQCYEQDKVHEIIYGNIKDEIKPKSLRAFTAIAYQCLNRDLEQRPLMTNVVRILERALEHQGDANSSVDYDTNDGDVVESDFSTLEGVKEISRNFQFLWFDEGYSQFLFSLDNLLVLTDGKLSMIQSLLRKLRPDDQRTAAGEIRLLSKRNADNRAAIAEAGAIPLLTQLLTAPDLRTQEHAVTALLNLSICEENKGSIVSSGAVPGIVQVLKKGSMEARENAAATLFSLSVIDENKVAIGSLEAIPPLVLLLGEGTQRGKKDAATALFNLCIFQGNKVRAVRAGVIPTLMELLTEPQGGMKDEALAILAILANHPEGNVAIGKAEAVPVLVEFMRSGSERNKENAAAVLVHLCSVDNKHVVEAQEAGAMEVVVDLLQHGTPRGKRKAGQLLEKMSRLVQEPKVLGPTQMEWKIGDDNDNDNNNHRPLTGLARQCYEQHKGDANSLADDEDIVESDFSTLDAGTSGNYLADCKRSMVQSLLRKLNSGSPNDQRSAAREIRLLAKRNADNRAAIAEAGAIPLLTHFLTSPDSRTQEHAVTALLNLSICDENKGSIVSSGAVPGIIQVLTEGSMEARENAAATLFSLSVINENKVAIGSLGAIPPLILLLGEGTQRGKKDAATALYNLCIFQGNKGRAVRAGVIPTLMELLTEPQGGMKDEALAILAILASHPEGIVAIGKAEAVQVLVEFMRSGSERNKENAASVLVHLCSVDEKHVVEAQGAGAMEAVVDLLHHGTPRGKRKAEQLLEKIAL</sequence>
<keyword evidence="11 13" id="KW-0067">ATP-binding</keyword>
<evidence type="ECO:0000256" key="13">
    <source>
        <dbReference type="PROSITE-ProRule" id="PRU10141"/>
    </source>
</evidence>
<evidence type="ECO:0000256" key="6">
    <source>
        <dbReference type="ARBA" id="ARBA00022679"/>
    </source>
</evidence>
<evidence type="ECO:0000313" key="16">
    <source>
        <dbReference type="Proteomes" id="UP001172457"/>
    </source>
</evidence>
<evidence type="ECO:0000256" key="7">
    <source>
        <dbReference type="ARBA" id="ARBA00022737"/>
    </source>
</evidence>
<dbReference type="GO" id="GO:0004674">
    <property type="term" value="F:protein serine/threonine kinase activity"/>
    <property type="evidence" value="ECO:0007669"/>
    <property type="project" value="UniProtKB-KW"/>
</dbReference>
<organism evidence="15 16">
    <name type="scientific">Centaurea solstitialis</name>
    <name type="common">yellow star-thistle</name>
    <dbReference type="NCBI Taxonomy" id="347529"/>
    <lineage>
        <taxon>Eukaryota</taxon>
        <taxon>Viridiplantae</taxon>
        <taxon>Streptophyta</taxon>
        <taxon>Embryophyta</taxon>
        <taxon>Tracheophyta</taxon>
        <taxon>Spermatophyta</taxon>
        <taxon>Magnoliopsida</taxon>
        <taxon>eudicotyledons</taxon>
        <taxon>Gunneridae</taxon>
        <taxon>Pentapetalae</taxon>
        <taxon>asterids</taxon>
        <taxon>campanulids</taxon>
        <taxon>Asterales</taxon>
        <taxon>Asteraceae</taxon>
        <taxon>Carduoideae</taxon>
        <taxon>Cardueae</taxon>
        <taxon>Centaureinae</taxon>
        <taxon>Centaurea</taxon>
    </lineage>
</organism>
<evidence type="ECO:0000256" key="3">
    <source>
        <dbReference type="ARBA" id="ARBA00004906"/>
    </source>
</evidence>
<accession>A0AA38S8T3</accession>
<keyword evidence="10" id="KW-0833">Ubl conjugation pathway</keyword>
<evidence type="ECO:0000256" key="12">
    <source>
        <dbReference type="PROSITE-ProRule" id="PRU00259"/>
    </source>
</evidence>
<dbReference type="PROSITE" id="PS50011">
    <property type="entry name" value="PROTEIN_KINASE_DOM"/>
    <property type="match status" value="1"/>
</dbReference>